<sequence>MDHQKTEQVLRRLGQIQSKHEISIIKLSEPISTSAPQDTRQRTSDASNVDLDATTPASLVADLAHYKELFAKLRFSYVEQVTKEKFIRAIVGDPPLIVTAAENLELEKENAAAKSELKALKNEVVEMVEELERKGKELSKRYETVQLESVKLKELPSQIEDLEVRVAELKESQATPAGSNPSLNLPLGKTLDLVTKRKKEQQELARELESLQAKAPRKRKEAERLRAELQPLETKRQNSMTAAKEARRRKEAALGGAADDLEERARWWRASEGVLSQVLDIKN</sequence>
<keyword evidence="1" id="KW-0175">Coiled coil</keyword>
<dbReference type="InterPro" id="IPR037475">
    <property type="entry name" value="Sos7"/>
</dbReference>
<dbReference type="Pfam" id="PF20882">
    <property type="entry name" value="Sos7"/>
    <property type="match status" value="1"/>
</dbReference>
<dbReference type="EMBL" id="JAGPYM010000005">
    <property type="protein sequence ID" value="KAH6894087.1"/>
    <property type="molecule type" value="Genomic_DNA"/>
</dbReference>
<evidence type="ECO:0000313" key="4">
    <source>
        <dbReference type="EMBL" id="KAH6894087.1"/>
    </source>
</evidence>
<evidence type="ECO:0000256" key="1">
    <source>
        <dbReference type="SAM" id="Coils"/>
    </source>
</evidence>
<dbReference type="Proteomes" id="UP000777438">
    <property type="component" value="Unassembled WGS sequence"/>
</dbReference>
<dbReference type="PANTHER" id="PTHR37329">
    <property type="entry name" value="KINETOCHORE PROTEIN SOS7"/>
    <property type="match status" value="1"/>
</dbReference>
<accession>A0A9P8WAP1</accession>
<protein>
    <recommendedName>
        <fullName evidence="3">Kinetochore protein Sos7 coiled-coil domain-containing protein</fullName>
    </recommendedName>
</protein>
<comment type="caution">
    <text evidence="4">The sequence shown here is derived from an EMBL/GenBank/DDBJ whole genome shotgun (WGS) entry which is preliminary data.</text>
</comment>
<evidence type="ECO:0000259" key="3">
    <source>
        <dbReference type="Pfam" id="PF20882"/>
    </source>
</evidence>
<dbReference type="GO" id="GO:0034501">
    <property type="term" value="P:protein localization to kinetochore"/>
    <property type="evidence" value="ECO:0007669"/>
    <property type="project" value="InterPro"/>
</dbReference>
<evidence type="ECO:0000313" key="5">
    <source>
        <dbReference type="Proteomes" id="UP000777438"/>
    </source>
</evidence>
<feature type="region of interest" description="Disordered" evidence="2">
    <location>
        <begin position="229"/>
        <end position="254"/>
    </location>
</feature>
<dbReference type="InterPro" id="IPR048781">
    <property type="entry name" value="Sos7_CC"/>
</dbReference>
<feature type="domain" description="Kinetochore protein Sos7 coiled-coil" evidence="3">
    <location>
        <begin position="68"/>
        <end position="142"/>
    </location>
</feature>
<keyword evidence="5" id="KW-1185">Reference proteome</keyword>
<feature type="coiled-coil region" evidence="1">
    <location>
        <begin position="103"/>
        <end position="228"/>
    </location>
</feature>
<dbReference type="AlphaFoldDB" id="A0A9P8WAP1"/>
<dbReference type="GO" id="GO:0000776">
    <property type="term" value="C:kinetochore"/>
    <property type="evidence" value="ECO:0007669"/>
    <property type="project" value="InterPro"/>
</dbReference>
<dbReference type="PANTHER" id="PTHR37329:SF1">
    <property type="entry name" value="KINETOCHORE PROTEIN SOS7"/>
    <property type="match status" value="1"/>
</dbReference>
<dbReference type="GO" id="GO:0051315">
    <property type="term" value="P:attachment of mitotic spindle microtubules to kinetochore"/>
    <property type="evidence" value="ECO:0007669"/>
    <property type="project" value="TreeGrafter"/>
</dbReference>
<organism evidence="4 5">
    <name type="scientific">Thelonectria olida</name>
    <dbReference type="NCBI Taxonomy" id="1576542"/>
    <lineage>
        <taxon>Eukaryota</taxon>
        <taxon>Fungi</taxon>
        <taxon>Dikarya</taxon>
        <taxon>Ascomycota</taxon>
        <taxon>Pezizomycotina</taxon>
        <taxon>Sordariomycetes</taxon>
        <taxon>Hypocreomycetidae</taxon>
        <taxon>Hypocreales</taxon>
        <taxon>Nectriaceae</taxon>
        <taxon>Thelonectria</taxon>
    </lineage>
</organism>
<evidence type="ECO:0000256" key="2">
    <source>
        <dbReference type="SAM" id="MobiDB-lite"/>
    </source>
</evidence>
<gene>
    <name evidence="4" type="ORF">B0T10DRAFT_237613</name>
</gene>
<reference evidence="4 5" key="1">
    <citation type="journal article" date="2021" name="Nat. Commun.">
        <title>Genetic determinants of endophytism in the Arabidopsis root mycobiome.</title>
        <authorList>
            <person name="Mesny F."/>
            <person name="Miyauchi S."/>
            <person name="Thiergart T."/>
            <person name="Pickel B."/>
            <person name="Atanasova L."/>
            <person name="Karlsson M."/>
            <person name="Huettel B."/>
            <person name="Barry K.W."/>
            <person name="Haridas S."/>
            <person name="Chen C."/>
            <person name="Bauer D."/>
            <person name="Andreopoulos W."/>
            <person name="Pangilinan J."/>
            <person name="LaButti K."/>
            <person name="Riley R."/>
            <person name="Lipzen A."/>
            <person name="Clum A."/>
            <person name="Drula E."/>
            <person name="Henrissat B."/>
            <person name="Kohler A."/>
            <person name="Grigoriev I.V."/>
            <person name="Martin F.M."/>
            <person name="Hacquard S."/>
        </authorList>
    </citation>
    <scope>NUCLEOTIDE SEQUENCE [LARGE SCALE GENOMIC DNA]</scope>
    <source>
        <strain evidence="4 5">MPI-CAGE-CH-0241</strain>
    </source>
</reference>
<name>A0A9P8WAP1_9HYPO</name>
<proteinExistence type="predicted"/>
<dbReference type="OrthoDB" id="18959at2759"/>